<keyword evidence="3" id="KW-0732">Signal</keyword>
<dbReference type="AlphaFoldDB" id="A0A0U5EZP7"/>
<name>A0A0U5EZP7_LIMRT</name>
<organism evidence="7">
    <name type="scientific">Limosilactobacillus reuteri</name>
    <name type="common">Lactobacillus reuteri</name>
    <dbReference type="NCBI Taxonomy" id="1598"/>
    <lineage>
        <taxon>Bacteria</taxon>
        <taxon>Bacillati</taxon>
        <taxon>Bacillota</taxon>
        <taxon>Bacilli</taxon>
        <taxon>Lactobacillales</taxon>
        <taxon>Lactobacillaceae</taxon>
        <taxon>Limosilactobacillus</taxon>
    </lineage>
</organism>
<keyword evidence="5" id="KW-0472">Membrane</keyword>
<evidence type="ECO:0000259" key="6">
    <source>
        <dbReference type="Pfam" id="PF00746"/>
    </source>
</evidence>
<protein>
    <recommendedName>
        <fullName evidence="6">Gram-positive cocci surface proteins LPxTG domain-containing protein</fullName>
    </recommendedName>
</protein>
<dbReference type="NCBIfam" id="TIGR01167">
    <property type="entry name" value="LPXTG_anchor"/>
    <property type="match status" value="1"/>
</dbReference>
<reference evidence="7" key="1">
    <citation type="submission" date="2015-10" db="EMBL/GenBank/DDBJ databases">
        <authorList>
            <person name="Gilbert D.G."/>
        </authorList>
    </citation>
    <scope>NUCLEOTIDE SEQUENCE</scope>
    <source>
        <strain evidence="7">Pg-3b</strain>
    </source>
</reference>
<gene>
    <name evidence="7" type="ORF">LRLP16767_LRPG3B_01408</name>
</gene>
<evidence type="ECO:0000256" key="4">
    <source>
        <dbReference type="ARBA" id="ARBA00023088"/>
    </source>
</evidence>
<keyword evidence="5" id="KW-0812">Transmembrane</keyword>
<keyword evidence="1" id="KW-0134">Cell wall</keyword>
<accession>A0A0U5EZP7</accession>
<sequence>MTQQAENKTNELPQTGNKTENLAVLGLIAAVLGFGILPKKKVK</sequence>
<dbReference type="Pfam" id="PF00746">
    <property type="entry name" value="Gram_pos_anchor"/>
    <property type="match status" value="1"/>
</dbReference>
<dbReference type="RefSeq" id="WP_180382890.1">
    <property type="nucleotide sequence ID" value="NZ_JAKZMP010000033.1"/>
</dbReference>
<keyword evidence="5" id="KW-1133">Transmembrane helix</keyword>
<keyword evidence="4" id="KW-0572">Peptidoglycan-anchor</keyword>
<evidence type="ECO:0000256" key="5">
    <source>
        <dbReference type="SAM" id="Phobius"/>
    </source>
</evidence>
<evidence type="ECO:0000313" key="7">
    <source>
        <dbReference type="EMBL" id="CUR37610.1"/>
    </source>
</evidence>
<dbReference type="EMBL" id="LN887278">
    <property type="protein sequence ID" value="CUR37610.1"/>
    <property type="molecule type" value="Genomic_DNA"/>
</dbReference>
<evidence type="ECO:0000256" key="3">
    <source>
        <dbReference type="ARBA" id="ARBA00022729"/>
    </source>
</evidence>
<feature type="domain" description="Gram-positive cocci surface proteins LPxTG" evidence="6">
    <location>
        <begin position="6"/>
        <end position="41"/>
    </location>
</feature>
<feature type="transmembrane region" description="Helical" evidence="5">
    <location>
        <begin position="20"/>
        <end position="37"/>
    </location>
</feature>
<evidence type="ECO:0000256" key="2">
    <source>
        <dbReference type="ARBA" id="ARBA00022525"/>
    </source>
</evidence>
<proteinExistence type="predicted"/>
<keyword evidence="2" id="KW-0964">Secreted</keyword>
<evidence type="ECO:0000256" key="1">
    <source>
        <dbReference type="ARBA" id="ARBA00022512"/>
    </source>
</evidence>
<dbReference type="InterPro" id="IPR019931">
    <property type="entry name" value="LPXTG_anchor"/>
</dbReference>